<comment type="cofactor">
    <cofactor evidence="1 8">
        <name>Zn(2+)</name>
        <dbReference type="ChEBI" id="CHEBI:29105"/>
    </cofactor>
</comment>
<dbReference type="InterPro" id="IPR056065">
    <property type="entry name" value="DUF7648"/>
</dbReference>
<feature type="region of interest" description="Disordered" evidence="9">
    <location>
        <begin position="373"/>
        <end position="396"/>
    </location>
</feature>
<comment type="similarity">
    <text evidence="2">Belongs to the zinc-containing alcohol dehydrogenase family. Class-III subfamily.</text>
</comment>
<dbReference type="InterPro" id="IPR013154">
    <property type="entry name" value="ADH-like_N"/>
</dbReference>
<evidence type="ECO:0000256" key="5">
    <source>
        <dbReference type="ARBA" id="ARBA00022833"/>
    </source>
</evidence>
<dbReference type="EMBL" id="CAUOFW020008947">
    <property type="protein sequence ID" value="CAK9184433.1"/>
    <property type="molecule type" value="Genomic_DNA"/>
</dbReference>
<feature type="compositionally biased region" description="Polar residues" evidence="9">
    <location>
        <begin position="476"/>
        <end position="494"/>
    </location>
</feature>
<keyword evidence="6" id="KW-0560">Oxidoreductase</keyword>
<feature type="compositionally biased region" description="Basic and acidic residues" evidence="9">
    <location>
        <begin position="637"/>
        <end position="651"/>
    </location>
</feature>
<dbReference type="InterPro" id="IPR013149">
    <property type="entry name" value="ADH-like_C"/>
</dbReference>
<protein>
    <recommendedName>
        <fullName evidence="16">Alcohol dehydrogenase</fullName>
    </recommendedName>
</protein>
<evidence type="ECO:0000256" key="6">
    <source>
        <dbReference type="ARBA" id="ARBA00023002"/>
    </source>
</evidence>
<feature type="compositionally biased region" description="Basic and acidic residues" evidence="9">
    <location>
        <begin position="835"/>
        <end position="861"/>
    </location>
</feature>
<feature type="domain" description="Alcohol dehydrogenase-like N-terminal" evidence="12">
    <location>
        <begin position="29"/>
        <end position="161"/>
    </location>
</feature>
<gene>
    <name evidence="14" type="ORF">ILEXP_LOCUS54752</name>
</gene>
<dbReference type="FunFam" id="3.40.50.720:FF:000003">
    <property type="entry name" value="S-(hydroxymethyl)glutathione dehydrogenase"/>
    <property type="match status" value="1"/>
</dbReference>
<feature type="domain" description="Alcohol dehydrogenase-like C-terminal" evidence="11">
    <location>
        <begin position="202"/>
        <end position="321"/>
    </location>
</feature>
<dbReference type="GO" id="GO:0016491">
    <property type="term" value="F:oxidoreductase activity"/>
    <property type="evidence" value="ECO:0007669"/>
    <property type="project" value="UniProtKB-KW"/>
</dbReference>
<dbReference type="InterPro" id="IPR011032">
    <property type="entry name" value="GroES-like_sf"/>
</dbReference>
<feature type="compositionally biased region" description="Polar residues" evidence="9">
    <location>
        <begin position="373"/>
        <end position="382"/>
    </location>
</feature>
<evidence type="ECO:0000256" key="9">
    <source>
        <dbReference type="SAM" id="MobiDB-lite"/>
    </source>
</evidence>
<comment type="subunit">
    <text evidence="3">Homodimer.</text>
</comment>
<name>A0ABC8UTN6_9AQUA</name>
<dbReference type="PROSITE" id="PS00059">
    <property type="entry name" value="ADH_ZINC"/>
    <property type="match status" value="1"/>
</dbReference>
<feature type="domain" description="DUF7648" evidence="13">
    <location>
        <begin position="750"/>
        <end position="809"/>
    </location>
</feature>
<dbReference type="GO" id="GO:0046872">
    <property type="term" value="F:metal ion binding"/>
    <property type="evidence" value="ECO:0007669"/>
    <property type="project" value="UniProtKB-KW"/>
</dbReference>
<dbReference type="SUPFAM" id="SSF50129">
    <property type="entry name" value="GroES-like"/>
    <property type="match status" value="2"/>
</dbReference>
<feature type="compositionally biased region" description="Polar residues" evidence="9">
    <location>
        <begin position="502"/>
        <end position="512"/>
    </location>
</feature>
<dbReference type="Pfam" id="PF24659">
    <property type="entry name" value="DUF7648"/>
    <property type="match status" value="1"/>
</dbReference>
<reference evidence="14 15" key="1">
    <citation type="submission" date="2024-02" db="EMBL/GenBank/DDBJ databases">
        <authorList>
            <person name="Vignale AGUSTIN F."/>
            <person name="Sosa J E."/>
            <person name="Modenutti C."/>
        </authorList>
    </citation>
    <scope>NUCLEOTIDE SEQUENCE [LARGE SCALE GENOMIC DNA]</scope>
</reference>
<keyword evidence="10" id="KW-1133">Transmembrane helix</keyword>
<evidence type="ECO:0000256" key="2">
    <source>
        <dbReference type="ARBA" id="ARBA00010902"/>
    </source>
</evidence>
<comment type="caution">
    <text evidence="14">The sequence shown here is derived from an EMBL/GenBank/DDBJ whole genome shotgun (WGS) entry which is preliminary data.</text>
</comment>
<dbReference type="Gene3D" id="3.40.50.720">
    <property type="entry name" value="NAD(P)-binding Rossmann-like Domain"/>
    <property type="match status" value="1"/>
</dbReference>
<dbReference type="PANTHER" id="PTHR43880">
    <property type="entry name" value="ALCOHOL DEHYDROGENASE"/>
    <property type="match status" value="1"/>
</dbReference>
<dbReference type="Pfam" id="PF00107">
    <property type="entry name" value="ADH_zinc_N"/>
    <property type="match status" value="1"/>
</dbReference>
<keyword evidence="10" id="KW-0812">Transmembrane</keyword>
<dbReference type="InterPro" id="IPR002328">
    <property type="entry name" value="ADH_Zn_CS"/>
</dbReference>
<evidence type="ECO:0000256" key="4">
    <source>
        <dbReference type="ARBA" id="ARBA00022723"/>
    </source>
</evidence>
<dbReference type="Gene3D" id="3.90.180.10">
    <property type="entry name" value="Medium-chain alcohol dehydrogenases, catalytic domain"/>
    <property type="match status" value="1"/>
</dbReference>
<keyword evidence="7" id="KW-0520">NAD</keyword>
<evidence type="ECO:0000259" key="12">
    <source>
        <dbReference type="Pfam" id="PF08240"/>
    </source>
</evidence>
<evidence type="ECO:0000256" key="7">
    <source>
        <dbReference type="ARBA" id="ARBA00023027"/>
    </source>
</evidence>
<feature type="compositionally biased region" description="Polar residues" evidence="9">
    <location>
        <begin position="671"/>
        <end position="687"/>
    </location>
</feature>
<dbReference type="Pfam" id="PF08240">
    <property type="entry name" value="ADH_N"/>
    <property type="match status" value="1"/>
</dbReference>
<keyword evidence="15" id="KW-1185">Reference proteome</keyword>
<feature type="transmembrane region" description="Helical" evidence="10">
    <location>
        <begin position="732"/>
        <end position="753"/>
    </location>
</feature>
<dbReference type="FunFam" id="3.90.180.10:FF:000007">
    <property type="entry name" value="Alcohol dehydrogenase 6"/>
    <property type="match status" value="1"/>
</dbReference>
<sequence length="936" mass="102162">MGVADEAAVARGPGQPLVMEEIRVDTPQKMEVRIKILFTSICHTDLSAWQGENEAQQVYPRILGHEAVGVVESVGEGVVDMKEGDHVVPIFNGECGDCAYCKSQKTNLCDKFRVNPFKSVMLNDGKCRFSTKEGEPIFHFLNTSTFSEYTVLDSACVVKIDSKAPLKNMTLLSCGVSTGLGAAWNTANVQAGSTVAVFGLGAVGLAVVEGARARGASKIIGVDLNDNKQVKGQAMGITHFLNPKDFGIPVHEKIKEMTQGGVDYSFECAGNLDVLRDAFLSTHDGWGLTVVLGVHPTPRMLPLHPMELFDGRRIVASVFGDFKGKTQLPHFVRECMQGGVKLEEFISHELPFSKINEAFQLLIDGKSLRPVSVQNHNSSAKQKGTYDGSVSSKKDNALNDLVRDGDSCERAKKNVTEYSKTSVSSIPKTAHSIKFSHASVSKKTLSDSKHPLVSSSSKASSAQNIAAAPDYRELGCSSQTDSASHVQNKSTASNLPHRGEKTNQLNCQPSSKMNHAAPMHPPAPSNSPATLSDEELALLLHQELNSSPRVPRVPRMRQAGSLPQLTSPTATSMLMKRTSSSGAKDHGLVPRRKSKDLAKDGPRSYRDPDDEAKKLDRVASSLDQRKHDSACSAGAVTKRETDYGPPKEVHSVMKSIPPASTASSGPSSSTEVNEQNLSSTRNSPQNASDDDVDTVGRHAHRTLPGCCLSELFNLLDIMFQSFPEMVPTLKYYFGRCVFLQACLFICLIIGLLAEIMGKGKRMTYEELCNAVLPHWPHLRKHNGERYAYSSHSQAVLDCLRNRNEWARLVDRGPKTNASKKRRKVDADQSSFESEENQHSKDRAGNDGEGKGFGSHREEFPKGKRKARKRRRLALPGRGVKDVRRRRKEDFLSDDDVGSFSNSSEESMFSEDEVQGGGTCPVGSEASASSDEKDSML</sequence>
<feature type="region of interest" description="Disordered" evidence="9">
    <location>
        <begin position="438"/>
        <end position="530"/>
    </location>
</feature>
<dbReference type="InterPro" id="IPR036291">
    <property type="entry name" value="NAD(P)-bd_dom_sf"/>
</dbReference>
<keyword evidence="5 8" id="KW-0862">Zinc</keyword>
<keyword evidence="4 8" id="KW-0479">Metal-binding</keyword>
<feature type="compositionally biased region" description="Basic residues" evidence="9">
    <location>
        <begin position="862"/>
        <end position="872"/>
    </location>
</feature>
<evidence type="ECO:0008006" key="16">
    <source>
        <dbReference type="Google" id="ProtNLM"/>
    </source>
</evidence>
<evidence type="ECO:0000259" key="13">
    <source>
        <dbReference type="Pfam" id="PF24659"/>
    </source>
</evidence>
<accession>A0ABC8UTN6</accession>
<feature type="compositionally biased region" description="Low complexity" evidence="9">
    <location>
        <begin position="655"/>
        <end position="670"/>
    </location>
</feature>
<dbReference type="PANTHER" id="PTHR43880:SF56">
    <property type="entry name" value="ALCOHOL DEHYDROGENASE-LIKE 4"/>
    <property type="match status" value="1"/>
</dbReference>
<organism evidence="14 15">
    <name type="scientific">Ilex paraguariensis</name>
    <name type="common">yerba mate</name>
    <dbReference type="NCBI Taxonomy" id="185542"/>
    <lineage>
        <taxon>Eukaryota</taxon>
        <taxon>Viridiplantae</taxon>
        <taxon>Streptophyta</taxon>
        <taxon>Embryophyta</taxon>
        <taxon>Tracheophyta</taxon>
        <taxon>Spermatophyta</taxon>
        <taxon>Magnoliopsida</taxon>
        <taxon>eudicotyledons</taxon>
        <taxon>Gunneridae</taxon>
        <taxon>Pentapetalae</taxon>
        <taxon>asterids</taxon>
        <taxon>campanulids</taxon>
        <taxon>Aquifoliales</taxon>
        <taxon>Aquifoliaceae</taxon>
        <taxon>Ilex</taxon>
    </lineage>
</organism>
<feature type="region of interest" description="Disordered" evidence="9">
    <location>
        <begin position="810"/>
        <end position="936"/>
    </location>
</feature>
<evidence type="ECO:0000256" key="8">
    <source>
        <dbReference type="RuleBase" id="RU361277"/>
    </source>
</evidence>
<proteinExistence type="inferred from homology"/>
<feature type="compositionally biased region" description="Low complexity" evidence="9">
    <location>
        <begin position="451"/>
        <end position="468"/>
    </location>
</feature>
<keyword evidence="10" id="KW-0472">Membrane</keyword>
<feature type="compositionally biased region" description="Polar residues" evidence="9">
    <location>
        <begin position="561"/>
        <end position="582"/>
    </location>
</feature>
<feature type="region of interest" description="Disordered" evidence="9">
    <location>
        <begin position="544"/>
        <end position="695"/>
    </location>
</feature>
<evidence type="ECO:0000256" key="3">
    <source>
        <dbReference type="ARBA" id="ARBA00011738"/>
    </source>
</evidence>
<dbReference type="Proteomes" id="UP001642360">
    <property type="component" value="Unassembled WGS sequence"/>
</dbReference>
<evidence type="ECO:0000259" key="11">
    <source>
        <dbReference type="Pfam" id="PF00107"/>
    </source>
</evidence>
<dbReference type="SUPFAM" id="SSF51735">
    <property type="entry name" value="NAD(P)-binding Rossmann-fold domains"/>
    <property type="match status" value="1"/>
</dbReference>
<feature type="compositionally biased region" description="Basic and acidic residues" evidence="9">
    <location>
        <begin position="595"/>
        <end position="629"/>
    </location>
</feature>
<dbReference type="AlphaFoldDB" id="A0ABC8UTN6"/>
<evidence type="ECO:0000313" key="15">
    <source>
        <dbReference type="Proteomes" id="UP001642360"/>
    </source>
</evidence>
<evidence type="ECO:0000256" key="10">
    <source>
        <dbReference type="SAM" id="Phobius"/>
    </source>
</evidence>
<evidence type="ECO:0000313" key="14">
    <source>
        <dbReference type="EMBL" id="CAK9184433.1"/>
    </source>
</evidence>
<evidence type="ECO:0000256" key="1">
    <source>
        <dbReference type="ARBA" id="ARBA00001947"/>
    </source>
</evidence>